<gene>
    <name evidence="1" type="ORF">RclHR1_12620007</name>
</gene>
<proteinExistence type="predicted"/>
<reference evidence="1 2" key="1">
    <citation type="submission" date="2017-11" db="EMBL/GenBank/DDBJ databases">
        <title>The genome of Rhizophagus clarus HR1 reveals common genetic basis of auxotrophy among arbuscular mycorrhizal fungi.</title>
        <authorList>
            <person name="Kobayashi Y."/>
        </authorList>
    </citation>
    <scope>NUCLEOTIDE SEQUENCE [LARGE SCALE GENOMIC DNA]</scope>
    <source>
        <strain evidence="1 2">HR1</strain>
    </source>
</reference>
<protein>
    <submittedName>
        <fullName evidence="1">Uncharacterized protein</fullName>
    </submittedName>
</protein>
<dbReference type="AlphaFoldDB" id="A0A2Z6Q7M3"/>
<comment type="caution">
    <text evidence="1">The sequence shown here is derived from an EMBL/GenBank/DDBJ whole genome shotgun (WGS) entry which is preliminary data.</text>
</comment>
<sequence>MVAFSRPIFFSSHSFPVPIRTVRFHVTNIDRRGVNTVYESQRSKSYFFDLDPLNHHNFDFYRNPSPFLRIITNDKKASLTESVYQSMSKYLNKKFKVSLLLTHFFKLQKVIPKRIQHKYFTFLRDSLYKRLSIIDSRFILGIFIPCCYPGTFLSSSPDLKDNTCCTLPTPIVYSRYNDTRRVGCGLHNKFIPKYSKPSNNSTLTPAAQRTAALVKIHQQWSSQSTNHVYSTRRGLSYSTKISATSEGLQAQRRQCFERRILKHAKSTVLDNPNQPMRSPTKKFLFTKHKYVCDSARTIYWYINHLREGVHDKRPHLMQYLPIKAPSSTTKNTRITRANRDEIEYVPLPEDVCSKMRYEDYVKYKDFFPLKPVFSGKGKRRFALSPDSDNWWRWVKDRYRIHQEELEQARIRPCFPDWNTTHDRYRYRLDNWNYLMKITNTVHSNYEFSTFNKTLRDLTWRHKKSKRTPTWRCLEHWRLLTEQSLDGDSYPGSSARFFNMLKPDPHEHDHTYDPEEFRFKRPFYSPLYSDYHYHLVRPSKRPCFNFDHMIIK</sequence>
<keyword evidence="2" id="KW-1185">Reference proteome</keyword>
<dbReference type="Proteomes" id="UP000247702">
    <property type="component" value="Unassembled WGS sequence"/>
</dbReference>
<accession>A0A2Z6Q7M3</accession>
<evidence type="ECO:0000313" key="2">
    <source>
        <dbReference type="Proteomes" id="UP000247702"/>
    </source>
</evidence>
<organism evidence="1 2">
    <name type="scientific">Rhizophagus clarus</name>
    <dbReference type="NCBI Taxonomy" id="94130"/>
    <lineage>
        <taxon>Eukaryota</taxon>
        <taxon>Fungi</taxon>
        <taxon>Fungi incertae sedis</taxon>
        <taxon>Mucoromycota</taxon>
        <taxon>Glomeromycotina</taxon>
        <taxon>Glomeromycetes</taxon>
        <taxon>Glomerales</taxon>
        <taxon>Glomeraceae</taxon>
        <taxon>Rhizophagus</taxon>
    </lineage>
</organism>
<dbReference type="EMBL" id="BEXD01000294">
    <property type="protein sequence ID" value="GBB86180.1"/>
    <property type="molecule type" value="Genomic_DNA"/>
</dbReference>
<name>A0A2Z6Q7M3_9GLOM</name>
<evidence type="ECO:0000313" key="1">
    <source>
        <dbReference type="EMBL" id="GBB86180.1"/>
    </source>
</evidence>